<dbReference type="Pfam" id="PF02080">
    <property type="entry name" value="TrkA_C"/>
    <property type="match status" value="1"/>
</dbReference>
<dbReference type="PANTHER" id="PTHR43833">
    <property type="entry name" value="POTASSIUM CHANNEL PROTEIN 2-RELATED-RELATED"/>
    <property type="match status" value="1"/>
</dbReference>
<evidence type="ECO:0000259" key="2">
    <source>
        <dbReference type="PROSITE" id="PS51202"/>
    </source>
</evidence>
<evidence type="ECO:0000313" key="4">
    <source>
        <dbReference type="Proteomes" id="UP000236726"/>
    </source>
</evidence>
<dbReference type="PROSITE" id="PS51201">
    <property type="entry name" value="RCK_N"/>
    <property type="match status" value="1"/>
</dbReference>
<evidence type="ECO:0000313" key="3">
    <source>
        <dbReference type="EMBL" id="SEF75222.1"/>
    </source>
</evidence>
<name>A0A1H5UJL8_9FIRM</name>
<dbReference type="InterPro" id="IPR036721">
    <property type="entry name" value="RCK_C_sf"/>
</dbReference>
<dbReference type="STRING" id="1410661.GCA_000702205_02002"/>
<reference evidence="3 4" key="1">
    <citation type="submission" date="2016-10" db="EMBL/GenBank/DDBJ databases">
        <authorList>
            <person name="de Groot N.N."/>
        </authorList>
    </citation>
    <scope>NUCLEOTIDE SEQUENCE [LARGE SCALE GENOMIC DNA]</scope>
    <source>
        <strain evidence="3 4">D15d</strain>
    </source>
</reference>
<dbReference type="PANTHER" id="PTHR43833:SF7">
    <property type="entry name" value="KTR SYSTEM POTASSIUM UPTAKE PROTEIN C"/>
    <property type="match status" value="1"/>
</dbReference>
<dbReference type="RefSeq" id="WP_034246030.1">
    <property type="nucleotide sequence ID" value="NZ_FNUL01000007.1"/>
</dbReference>
<dbReference type="EMBL" id="FNUL01000007">
    <property type="protein sequence ID" value="SEF75222.1"/>
    <property type="molecule type" value="Genomic_DNA"/>
</dbReference>
<dbReference type="Gene3D" id="3.30.70.1450">
    <property type="entry name" value="Regulator of K+ conductance, C-terminal domain"/>
    <property type="match status" value="1"/>
</dbReference>
<evidence type="ECO:0000259" key="1">
    <source>
        <dbReference type="PROSITE" id="PS51201"/>
    </source>
</evidence>
<dbReference type="Gene3D" id="3.40.50.720">
    <property type="entry name" value="NAD(P)-binding Rossmann-like Domain"/>
    <property type="match status" value="1"/>
</dbReference>
<dbReference type="AlphaFoldDB" id="A0A1H5UJL8"/>
<accession>A0A1H5UJL8</accession>
<feature type="domain" description="RCK C-terminal" evidence="2">
    <location>
        <begin position="136"/>
        <end position="215"/>
    </location>
</feature>
<organism evidence="3 4">
    <name type="scientific">Lachnospira multipara</name>
    <dbReference type="NCBI Taxonomy" id="28051"/>
    <lineage>
        <taxon>Bacteria</taxon>
        <taxon>Bacillati</taxon>
        <taxon>Bacillota</taxon>
        <taxon>Clostridia</taxon>
        <taxon>Lachnospirales</taxon>
        <taxon>Lachnospiraceae</taxon>
        <taxon>Lachnospira</taxon>
    </lineage>
</organism>
<dbReference type="InterPro" id="IPR006037">
    <property type="entry name" value="RCK_C"/>
</dbReference>
<dbReference type="SUPFAM" id="SSF51735">
    <property type="entry name" value="NAD(P)-binding Rossmann-fold domains"/>
    <property type="match status" value="1"/>
</dbReference>
<dbReference type="PROSITE" id="PS51202">
    <property type="entry name" value="RCK_C"/>
    <property type="match status" value="1"/>
</dbReference>
<dbReference type="GO" id="GO:0006813">
    <property type="term" value="P:potassium ion transport"/>
    <property type="evidence" value="ECO:0007669"/>
    <property type="project" value="InterPro"/>
</dbReference>
<protein>
    <submittedName>
        <fullName evidence="3">Trk system potassium uptake protein TrkA</fullName>
    </submittedName>
</protein>
<dbReference type="Proteomes" id="UP000236726">
    <property type="component" value="Unassembled WGS sequence"/>
</dbReference>
<dbReference type="InterPro" id="IPR050721">
    <property type="entry name" value="Trk_Ktr_HKT_K-transport"/>
</dbReference>
<sequence>MRYNSYAVFGLGKFGQAVADKLIESDADVMVVDNDEEIIEDYSSRVSVAAATDLTDADNIKALGISNVDCAIVCMGMNLEASIMCVMVAKESGVKHVVAKAGSARMGSVLEKIGADEIVYPEEESGFRTARRLVSSGFLEFYELDDDICIVELQPRKEWIGKSLKQLDLRKKYGVNVISLNQGKIKGSVDPDEIITETTTLLVMMNKKTLSKFQN</sequence>
<gene>
    <name evidence="3" type="ORF">SAMN05216537_107138</name>
</gene>
<dbReference type="SUPFAM" id="SSF116726">
    <property type="entry name" value="TrkA C-terminal domain-like"/>
    <property type="match status" value="1"/>
</dbReference>
<dbReference type="Pfam" id="PF02254">
    <property type="entry name" value="TrkA_N"/>
    <property type="match status" value="1"/>
</dbReference>
<proteinExistence type="predicted"/>
<dbReference type="InterPro" id="IPR003148">
    <property type="entry name" value="RCK_N"/>
</dbReference>
<keyword evidence="4" id="KW-1185">Reference proteome</keyword>
<dbReference type="InterPro" id="IPR036291">
    <property type="entry name" value="NAD(P)-bd_dom_sf"/>
</dbReference>
<dbReference type="GO" id="GO:0008324">
    <property type="term" value="F:monoatomic cation transmembrane transporter activity"/>
    <property type="evidence" value="ECO:0007669"/>
    <property type="project" value="InterPro"/>
</dbReference>
<feature type="domain" description="RCK N-terminal" evidence="1">
    <location>
        <begin position="3"/>
        <end position="120"/>
    </location>
</feature>